<evidence type="ECO:0000256" key="1">
    <source>
        <dbReference type="SAM" id="MobiDB-lite"/>
    </source>
</evidence>
<gene>
    <name evidence="2" type="ORF">NHX12_011648</name>
</gene>
<organism evidence="2 3">
    <name type="scientific">Muraenolepis orangiensis</name>
    <name type="common">Patagonian moray cod</name>
    <dbReference type="NCBI Taxonomy" id="630683"/>
    <lineage>
        <taxon>Eukaryota</taxon>
        <taxon>Metazoa</taxon>
        <taxon>Chordata</taxon>
        <taxon>Craniata</taxon>
        <taxon>Vertebrata</taxon>
        <taxon>Euteleostomi</taxon>
        <taxon>Actinopterygii</taxon>
        <taxon>Neopterygii</taxon>
        <taxon>Teleostei</taxon>
        <taxon>Neoteleostei</taxon>
        <taxon>Acanthomorphata</taxon>
        <taxon>Zeiogadaria</taxon>
        <taxon>Gadariae</taxon>
        <taxon>Gadiformes</taxon>
        <taxon>Muraenolepidoidei</taxon>
        <taxon>Muraenolepididae</taxon>
        <taxon>Muraenolepis</taxon>
    </lineage>
</organism>
<dbReference type="AlphaFoldDB" id="A0A9Q0I6X3"/>
<name>A0A9Q0I6X3_9TELE</name>
<accession>A0A9Q0I6X3</accession>
<keyword evidence="3" id="KW-1185">Reference proteome</keyword>
<dbReference type="Proteomes" id="UP001148018">
    <property type="component" value="Unassembled WGS sequence"/>
</dbReference>
<sequence length="101" mass="11106">MTMAWGMIMRLGREGDVGTKRDYLCQELHRNPTEHRPATGGGQSAYSTIVELKLIRSPPMAFQGDGAPWSCHNCSPGTALNRLQLQPVSQRKVGETLPSPE</sequence>
<comment type="caution">
    <text evidence="2">The sequence shown here is derived from an EMBL/GenBank/DDBJ whole genome shotgun (WGS) entry which is preliminary data.</text>
</comment>
<dbReference type="EMBL" id="JANIIK010000116">
    <property type="protein sequence ID" value="KAJ3588054.1"/>
    <property type="molecule type" value="Genomic_DNA"/>
</dbReference>
<evidence type="ECO:0000313" key="3">
    <source>
        <dbReference type="Proteomes" id="UP001148018"/>
    </source>
</evidence>
<evidence type="ECO:0000313" key="2">
    <source>
        <dbReference type="EMBL" id="KAJ3588054.1"/>
    </source>
</evidence>
<protein>
    <submittedName>
        <fullName evidence="2">Uncharacterized protein</fullName>
    </submittedName>
</protein>
<feature type="region of interest" description="Disordered" evidence="1">
    <location>
        <begin position="82"/>
        <end position="101"/>
    </location>
</feature>
<reference evidence="2" key="1">
    <citation type="submission" date="2022-07" db="EMBL/GenBank/DDBJ databases">
        <title>Chromosome-level genome of Muraenolepis orangiensis.</title>
        <authorList>
            <person name="Kim J."/>
        </authorList>
    </citation>
    <scope>NUCLEOTIDE SEQUENCE</scope>
    <source>
        <strain evidence="2">KU_S4_2022</strain>
        <tissue evidence="2">Muscle</tissue>
    </source>
</reference>
<proteinExistence type="predicted"/>